<dbReference type="Pfam" id="PF00593">
    <property type="entry name" value="TonB_dep_Rec_b-barrel"/>
    <property type="match status" value="1"/>
</dbReference>
<reference evidence="10" key="1">
    <citation type="submission" date="2016-10" db="EMBL/GenBank/DDBJ databases">
        <title>Sequence of Gallionella enrichment culture.</title>
        <authorList>
            <person name="Poehlein A."/>
            <person name="Muehling M."/>
            <person name="Daniel R."/>
        </authorList>
    </citation>
    <scope>NUCLEOTIDE SEQUENCE</scope>
</reference>
<dbReference type="InterPro" id="IPR000531">
    <property type="entry name" value="Beta-barrel_TonB"/>
</dbReference>
<evidence type="ECO:0000256" key="5">
    <source>
        <dbReference type="ARBA" id="ARBA00023077"/>
    </source>
</evidence>
<evidence type="ECO:0000256" key="8">
    <source>
        <dbReference type="ARBA" id="ARBA00023237"/>
    </source>
</evidence>
<dbReference type="AlphaFoldDB" id="A0A1J5P125"/>
<feature type="domain" description="TonB-dependent receptor-like beta-barrel" evidence="9">
    <location>
        <begin position="23"/>
        <end position="314"/>
    </location>
</feature>
<dbReference type="PROSITE" id="PS52016">
    <property type="entry name" value="TONB_DEPENDENT_REC_3"/>
    <property type="match status" value="1"/>
</dbReference>
<evidence type="ECO:0000256" key="6">
    <source>
        <dbReference type="ARBA" id="ARBA00023136"/>
    </source>
</evidence>
<keyword evidence="7 10" id="KW-0675">Receptor</keyword>
<dbReference type="Gene3D" id="2.40.170.20">
    <property type="entry name" value="TonB-dependent receptor, beta-barrel domain"/>
    <property type="match status" value="1"/>
</dbReference>
<dbReference type="PANTHER" id="PTHR30069">
    <property type="entry name" value="TONB-DEPENDENT OUTER MEMBRANE RECEPTOR"/>
    <property type="match status" value="1"/>
</dbReference>
<keyword evidence="2" id="KW-0813">Transport</keyword>
<evidence type="ECO:0000256" key="4">
    <source>
        <dbReference type="ARBA" id="ARBA00022729"/>
    </source>
</evidence>
<dbReference type="SUPFAM" id="SSF56935">
    <property type="entry name" value="Porins"/>
    <property type="match status" value="1"/>
</dbReference>
<dbReference type="PANTHER" id="PTHR30069:SF29">
    <property type="entry name" value="HEMOGLOBIN AND HEMOGLOBIN-HAPTOGLOBIN-BINDING PROTEIN 1-RELATED"/>
    <property type="match status" value="1"/>
</dbReference>
<keyword evidence="8" id="KW-0998">Cell outer membrane</keyword>
<keyword evidence="5" id="KW-0798">TonB box</keyword>
<dbReference type="GO" id="GO:0009279">
    <property type="term" value="C:cell outer membrane"/>
    <property type="evidence" value="ECO:0007669"/>
    <property type="project" value="UniProtKB-SubCell"/>
</dbReference>
<protein>
    <submittedName>
        <fullName evidence="10">Colicin I receptor</fullName>
    </submittedName>
</protein>
<comment type="caution">
    <text evidence="10">The sequence shown here is derived from an EMBL/GenBank/DDBJ whole genome shotgun (WGS) entry which is preliminary data.</text>
</comment>
<evidence type="ECO:0000256" key="7">
    <source>
        <dbReference type="ARBA" id="ARBA00023170"/>
    </source>
</evidence>
<dbReference type="GO" id="GO:0044718">
    <property type="term" value="P:siderophore transmembrane transport"/>
    <property type="evidence" value="ECO:0007669"/>
    <property type="project" value="TreeGrafter"/>
</dbReference>
<evidence type="ECO:0000313" key="10">
    <source>
        <dbReference type="EMBL" id="OIQ64798.1"/>
    </source>
</evidence>
<evidence type="ECO:0000256" key="2">
    <source>
        <dbReference type="ARBA" id="ARBA00022448"/>
    </source>
</evidence>
<comment type="subcellular location">
    <subcellularLocation>
        <location evidence="1">Cell outer membrane</location>
        <topology evidence="1">Multi-pass membrane protein</topology>
    </subcellularLocation>
</comment>
<name>A0A1J5P125_9ZZZZ</name>
<dbReference type="InterPro" id="IPR039426">
    <property type="entry name" value="TonB-dep_rcpt-like"/>
</dbReference>
<keyword evidence="4" id="KW-0732">Signal</keyword>
<keyword evidence="6" id="KW-0472">Membrane</keyword>
<organism evidence="10">
    <name type="scientific">mine drainage metagenome</name>
    <dbReference type="NCBI Taxonomy" id="410659"/>
    <lineage>
        <taxon>unclassified sequences</taxon>
        <taxon>metagenomes</taxon>
        <taxon>ecological metagenomes</taxon>
    </lineage>
</organism>
<sequence>MHGHVCRHGQAFGFGAAHQLDAGGAQIGDTPLIITDNARRTAWTYSVFLQDEWKLADSLTLNYGLRYDALSSFRKEDQLSPRMNLVWTPTDGATVHFGYARYFTPPPYELVASETVAKFAGTTAQAPGTANTTPYSERTHYFDLGAQQKFGGVTLGVDAYYKKIRHMLDEGQFGAPIILTPFNYDQGYAKGVEFTAAYEHGPFSSYANLALSKAQGKNIVSSEFNFDPADLAYIASHYIYVDHDQTYTASAGASYRWGGTRLSGDVLYGSGLRKDGAVPNGGKLSPYTQVNLSVSHGFEDGALQGVTVRADLINAFDEKYLIRDGSGVGVGAPQYGPRRGVFVGLTKAF</sequence>
<evidence type="ECO:0000256" key="3">
    <source>
        <dbReference type="ARBA" id="ARBA00022692"/>
    </source>
</evidence>
<dbReference type="EMBL" id="MLJW01007829">
    <property type="protein sequence ID" value="OIQ64798.1"/>
    <property type="molecule type" value="Genomic_DNA"/>
</dbReference>
<accession>A0A1J5P125</accession>
<evidence type="ECO:0000256" key="1">
    <source>
        <dbReference type="ARBA" id="ARBA00004571"/>
    </source>
</evidence>
<keyword evidence="3" id="KW-0812">Transmembrane</keyword>
<evidence type="ECO:0000259" key="9">
    <source>
        <dbReference type="Pfam" id="PF00593"/>
    </source>
</evidence>
<proteinExistence type="predicted"/>
<dbReference type="GO" id="GO:0015344">
    <property type="term" value="F:siderophore uptake transmembrane transporter activity"/>
    <property type="evidence" value="ECO:0007669"/>
    <property type="project" value="TreeGrafter"/>
</dbReference>
<gene>
    <name evidence="10" type="primary">cirA_20</name>
    <name evidence="10" type="ORF">GALL_536500</name>
</gene>
<dbReference type="InterPro" id="IPR036942">
    <property type="entry name" value="Beta-barrel_TonB_sf"/>
</dbReference>